<evidence type="ECO:0000313" key="9">
    <source>
        <dbReference type="EMBL" id="MBM7417463.1"/>
    </source>
</evidence>
<evidence type="ECO:0000256" key="5">
    <source>
        <dbReference type="ARBA" id="ARBA00022857"/>
    </source>
</evidence>
<name>A0ABS2KZT7_9NOCA</name>
<evidence type="ECO:0000256" key="7">
    <source>
        <dbReference type="ARBA" id="ARBA00023033"/>
    </source>
</evidence>
<comment type="cofactor">
    <cofactor evidence="1">
        <name>FAD</name>
        <dbReference type="ChEBI" id="CHEBI:57692"/>
    </cofactor>
</comment>
<keyword evidence="3" id="KW-0285">Flavoprotein</keyword>
<keyword evidence="5" id="KW-0521">NADP</keyword>
<evidence type="ECO:0000259" key="8">
    <source>
        <dbReference type="Pfam" id="PF07992"/>
    </source>
</evidence>
<sequence>MFEEVVDVPETAREFDVVVVGAGIGGLYGVHRFASQGLSVLGLEGASGVGGVWFHNRYPGARVDIESFDYCYYFSSELYNEWEWSERYATQSELLRYLNHVADRFDIRRHFLFETWVTGAQWDKEASRYRVTVSSGDTFTCRFLVMATGNLSAARDPQFPGLEKFQGEWVQASHWPDREVELAGRRIGVIGTGSSGVQTVPVVAKVAEHVTVFQRSPNFSVPAHNGPMSKDTWDRIRQDVPGERAALMASAGARHVSPGTSNAADLTPEQREELLEKSWSYGGHVFQRTFADQGTDDFSNSVAAEFVRNKIRSIVDDPELAEKLCPKDHPVGSRRLCVDTDYYATYNRDNVTLVDVSEHAIERFDETGIITADGTHHELDLVIFALGFNAFTGAIDNANIRNAEGASPTDHWDRGPRTLLGMTTTGFPNLFISTGPGSPAVLANLTVHNEQCMDWIGDCIAYLDKSGYATIEASEEAQDEWTARVAEAAGSLLRLRTKNYMVHVNADDQSRVFIPYVGGFGNYVARCNEIAENGYEGFVLK</sequence>
<keyword evidence="7" id="KW-0503">Monooxygenase</keyword>
<organism evidence="9 10">
    <name type="scientific">Rhodococcoides corynebacterioides</name>
    <dbReference type="NCBI Taxonomy" id="53972"/>
    <lineage>
        <taxon>Bacteria</taxon>
        <taxon>Bacillati</taxon>
        <taxon>Actinomycetota</taxon>
        <taxon>Actinomycetes</taxon>
        <taxon>Mycobacteriales</taxon>
        <taxon>Nocardiaceae</taxon>
        <taxon>Rhodococcoides</taxon>
    </lineage>
</organism>
<protein>
    <submittedName>
        <fullName evidence="9">Cation diffusion facilitator CzcD-associated flavoprotein CzcO</fullName>
    </submittedName>
</protein>
<evidence type="ECO:0000256" key="6">
    <source>
        <dbReference type="ARBA" id="ARBA00023002"/>
    </source>
</evidence>
<dbReference type="EMBL" id="JAFBBK010000001">
    <property type="protein sequence ID" value="MBM7417463.1"/>
    <property type="molecule type" value="Genomic_DNA"/>
</dbReference>
<dbReference type="InterPro" id="IPR050775">
    <property type="entry name" value="FAD-binding_Monooxygenases"/>
</dbReference>
<evidence type="ECO:0000256" key="2">
    <source>
        <dbReference type="ARBA" id="ARBA00010139"/>
    </source>
</evidence>
<dbReference type="PANTHER" id="PTHR43098:SF3">
    <property type="entry name" value="L-ORNITHINE N(5)-MONOOXYGENASE-RELATED"/>
    <property type="match status" value="1"/>
</dbReference>
<keyword evidence="6" id="KW-0560">Oxidoreductase</keyword>
<dbReference type="PANTHER" id="PTHR43098">
    <property type="entry name" value="L-ORNITHINE N(5)-MONOOXYGENASE-RELATED"/>
    <property type="match status" value="1"/>
</dbReference>
<comment type="caution">
    <text evidence="9">The sequence shown here is derived from an EMBL/GenBank/DDBJ whole genome shotgun (WGS) entry which is preliminary data.</text>
</comment>
<dbReference type="InterPro" id="IPR023753">
    <property type="entry name" value="FAD/NAD-binding_dom"/>
</dbReference>
<dbReference type="Gene3D" id="3.50.50.60">
    <property type="entry name" value="FAD/NAD(P)-binding domain"/>
    <property type="match status" value="2"/>
</dbReference>
<feature type="domain" description="FAD/NAD(P)-binding" evidence="8">
    <location>
        <begin position="15"/>
        <end position="235"/>
    </location>
</feature>
<dbReference type="SUPFAM" id="SSF51905">
    <property type="entry name" value="FAD/NAD(P)-binding domain"/>
    <property type="match status" value="2"/>
</dbReference>
<evidence type="ECO:0000256" key="3">
    <source>
        <dbReference type="ARBA" id="ARBA00022630"/>
    </source>
</evidence>
<dbReference type="Pfam" id="PF07992">
    <property type="entry name" value="Pyr_redox_2"/>
    <property type="match status" value="1"/>
</dbReference>
<evidence type="ECO:0000313" key="10">
    <source>
        <dbReference type="Proteomes" id="UP000703038"/>
    </source>
</evidence>
<accession>A0ABS2KZT7</accession>
<comment type="similarity">
    <text evidence="2">Belongs to the FAD-binding monooxygenase family.</text>
</comment>
<dbReference type="RefSeq" id="WP_204870132.1">
    <property type="nucleotide sequence ID" value="NZ_JAFBBK010000001.1"/>
</dbReference>
<dbReference type="Proteomes" id="UP000703038">
    <property type="component" value="Unassembled WGS sequence"/>
</dbReference>
<proteinExistence type="inferred from homology"/>
<dbReference type="InterPro" id="IPR036188">
    <property type="entry name" value="FAD/NAD-bd_sf"/>
</dbReference>
<dbReference type="PRINTS" id="PR00411">
    <property type="entry name" value="PNDRDTASEI"/>
</dbReference>
<reference evidence="9 10" key="1">
    <citation type="submission" date="2021-01" db="EMBL/GenBank/DDBJ databases">
        <title>Genomics of switchgrass bacterial isolates.</title>
        <authorList>
            <person name="Shade A."/>
        </authorList>
    </citation>
    <scope>NUCLEOTIDE SEQUENCE [LARGE SCALE GENOMIC DNA]</scope>
    <source>
        <strain evidence="9 10">PvP111</strain>
    </source>
</reference>
<evidence type="ECO:0000256" key="1">
    <source>
        <dbReference type="ARBA" id="ARBA00001974"/>
    </source>
</evidence>
<keyword evidence="4" id="KW-0274">FAD</keyword>
<keyword evidence="10" id="KW-1185">Reference proteome</keyword>
<gene>
    <name evidence="9" type="ORF">JOE42_004196</name>
</gene>
<evidence type="ECO:0000256" key="4">
    <source>
        <dbReference type="ARBA" id="ARBA00022827"/>
    </source>
</evidence>